<dbReference type="HOGENOM" id="CLU_032858_1_0_3"/>
<proteinExistence type="predicted"/>
<dbReference type="Proteomes" id="UP000017396">
    <property type="component" value="Chromosome"/>
</dbReference>
<dbReference type="EMBL" id="CP003587">
    <property type="protein sequence ID" value="AGY59543.1"/>
    <property type="molecule type" value="Genomic_DNA"/>
</dbReference>
<dbReference type="AlphaFoldDB" id="U5QKZ0"/>
<gene>
    <name evidence="2" type="ORF">GKIL_3297</name>
</gene>
<dbReference type="PANTHER" id="PTHR43796">
    <property type="entry name" value="CARBOXYNORSPERMIDINE SYNTHASE"/>
    <property type="match status" value="1"/>
</dbReference>
<reference evidence="2 3" key="1">
    <citation type="journal article" date="2013" name="PLoS ONE">
        <title>Cultivation and Complete Genome Sequencing of Gloeobacter kilaueensis sp. nov., from a Lava Cave in Kilauea Caldera, Hawai'i.</title>
        <authorList>
            <person name="Saw J.H."/>
            <person name="Schatz M."/>
            <person name="Brown M.V."/>
            <person name="Kunkel D.D."/>
            <person name="Foster J.S."/>
            <person name="Shick H."/>
            <person name="Christensen S."/>
            <person name="Hou S."/>
            <person name="Wan X."/>
            <person name="Donachie S.P."/>
        </authorList>
    </citation>
    <scope>NUCLEOTIDE SEQUENCE [LARGE SCALE GENOMIC DNA]</scope>
    <source>
        <strain evidence="3">JS</strain>
    </source>
</reference>
<sequence>MVTEHVLILGGQGRIGSSVAADLVAYTQAEVVITGRSEKTGAAFARRLGPRVRFQQLDLQDRAALETAIAQSQLVIHCAGPFQFRDASVLERCIALGVNYLDVSDNRAFTIGALALRQRAQEAGVTAIVNSGIFPGLSNSMVRQAAEQLDQPETIHLSYVVQGSGGAGVTVLRTTFLALQHPFKVWLDGRWQEVEPYSGRETVYFGQTPAHVYWFDMPESYTLAQTFSVRSVITKFGVEPDLYNHLTALAAERFPKNWFANPDVVEFLSQVSHAMTAVTDAFSGVGVRIRAQVSGIKDGQSSLRTAVLSHHNTTVVCGIGTGSLAELMLNGKVNKPGVWTVDEALSTPLFEQIVTNRRLVVQLD</sequence>
<evidence type="ECO:0000313" key="2">
    <source>
        <dbReference type="EMBL" id="AGY59543.1"/>
    </source>
</evidence>
<organism evidence="2 3">
    <name type="scientific">Gloeobacter kilaueensis (strain ATCC BAA-2537 / CCAP 1431/1 / ULC 316 / JS1)</name>
    <dbReference type="NCBI Taxonomy" id="1183438"/>
    <lineage>
        <taxon>Bacteria</taxon>
        <taxon>Bacillati</taxon>
        <taxon>Cyanobacteriota</taxon>
        <taxon>Cyanophyceae</taxon>
        <taxon>Gloeobacterales</taxon>
        <taxon>Gloeobacteraceae</taxon>
        <taxon>Gloeobacter</taxon>
    </lineage>
</organism>
<name>U5QKZ0_GLOK1</name>
<dbReference type="Pfam" id="PF03435">
    <property type="entry name" value="Sacchrp_dh_NADP"/>
    <property type="match status" value="1"/>
</dbReference>
<feature type="domain" description="Saccharopine dehydrogenase NADP binding" evidence="1">
    <location>
        <begin position="6"/>
        <end position="128"/>
    </location>
</feature>
<dbReference type="STRING" id="1183438.GKIL_3297"/>
<protein>
    <submittedName>
        <fullName evidence="2">Saccharopine dehydrogenase</fullName>
    </submittedName>
</protein>
<dbReference type="Gene3D" id="3.30.360.10">
    <property type="entry name" value="Dihydrodipicolinate Reductase, domain 2"/>
    <property type="match status" value="1"/>
</dbReference>
<keyword evidence="3" id="KW-1185">Reference proteome</keyword>
<evidence type="ECO:0000259" key="1">
    <source>
        <dbReference type="Pfam" id="PF03435"/>
    </source>
</evidence>
<accession>U5QKZ0</accession>
<dbReference type="PANTHER" id="PTHR43796:SF2">
    <property type="entry name" value="CARBOXYNORSPERMIDINE SYNTHASE"/>
    <property type="match status" value="1"/>
</dbReference>
<dbReference type="SUPFAM" id="SSF51735">
    <property type="entry name" value="NAD(P)-binding Rossmann-fold domains"/>
    <property type="match status" value="1"/>
</dbReference>
<dbReference type="InterPro" id="IPR005097">
    <property type="entry name" value="Sacchrp_dh_NADP-bd"/>
</dbReference>
<dbReference type="InterPro" id="IPR036291">
    <property type="entry name" value="NAD(P)-bd_dom_sf"/>
</dbReference>
<dbReference type="KEGG" id="glj:GKIL_3297"/>
<evidence type="ECO:0000313" key="3">
    <source>
        <dbReference type="Proteomes" id="UP000017396"/>
    </source>
</evidence>
<dbReference type="Gene3D" id="3.40.50.720">
    <property type="entry name" value="NAD(P)-binding Rossmann-like Domain"/>
    <property type="match status" value="1"/>
</dbReference>
<dbReference type="eggNOG" id="COG1748">
    <property type="taxonomic scope" value="Bacteria"/>
</dbReference>